<feature type="transmembrane region" description="Helical" evidence="3">
    <location>
        <begin position="288"/>
        <end position="310"/>
    </location>
</feature>
<dbReference type="InterPro" id="IPR050768">
    <property type="entry name" value="UPF0353/GerABKA_families"/>
</dbReference>
<dbReference type="RefSeq" id="WP_307254893.1">
    <property type="nucleotide sequence ID" value="NZ_JAUSUV010000021.1"/>
</dbReference>
<dbReference type="Proteomes" id="UP001238450">
    <property type="component" value="Unassembled WGS sequence"/>
</dbReference>
<evidence type="ECO:0000313" key="4">
    <source>
        <dbReference type="EMBL" id="MDQ0418903.1"/>
    </source>
</evidence>
<dbReference type="GO" id="GO:0016020">
    <property type="term" value="C:membrane"/>
    <property type="evidence" value="ECO:0007669"/>
    <property type="project" value="InterPro"/>
</dbReference>
<keyword evidence="3" id="KW-1133">Transmembrane helix</keyword>
<dbReference type="EMBL" id="JAUSUV010000021">
    <property type="protein sequence ID" value="MDQ0418903.1"/>
    <property type="molecule type" value="Genomic_DNA"/>
</dbReference>
<keyword evidence="5" id="KW-1185">Reference proteome</keyword>
<evidence type="ECO:0000256" key="3">
    <source>
        <dbReference type="SAM" id="Phobius"/>
    </source>
</evidence>
<dbReference type="PANTHER" id="PTHR22550:SF5">
    <property type="entry name" value="LEUCINE ZIPPER PROTEIN 4"/>
    <property type="match status" value="1"/>
</dbReference>
<feature type="transmembrane region" description="Helical" evidence="3">
    <location>
        <begin position="330"/>
        <end position="348"/>
    </location>
</feature>
<feature type="transmembrane region" description="Helical" evidence="3">
    <location>
        <begin position="369"/>
        <end position="395"/>
    </location>
</feature>
<evidence type="ECO:0000313" key="5">
    <source>
        <dbReference type="Proteomes" id="UP001238450"/>
    </source>
</evidence>
<comment type="similarity">
    <text evidence="1">Belongs to the GerABKA family.</text>
</comment>
<feature type="transmembrane region" description="Helical" evidence="3">
    <location>
        <begin position="415"/>
        <end position="439"/>
    </location>
</feature>
<dbReference type="PIRSF" id="PIRSF005690">
    <property type="entry name" value="GerBA"/>
    <property type="match status" value="1"/>
</dbReference>
<gene>
    <name evidence="4" type="ORF">J2Z48_003108</name>
</gene>
<reference evidence="4 5" key="1">
    <citation type="submission" date="2023-07" db="EMBL/GenBank/DDBJ databases">
        <title>Genomic Encyclopedia of Type Strains, Phase IV (KMG-IV): sequencing the most valuable type-strain genomes for metagenomic binning, comparative biology and taxonomic classification.</title>
        <authorList>
            <person name="Goeker M."/>
        </authorList>
    </citation>
    <scope>NUCLEOTIDE SEQUENCE [LARGE SCALE GENOMIC DNA]</scope>
    <source>
        <strain evidence="4 5">DSM 46876</strain>
    </source>
</reference>
<name>A0AAJ1WUB4_9BACL</name>
<dbReference type="GO" id="GO:0009847">
    <property type="term" value="P:spore germination"/>
    <property type="evidence" value="ECO:0007669"/>
    <property type="project" value="InterPro"/>
</dbReference>
<accession>A0AAJ1WUB4</accession>
<keyword evidence="3" id="KW-0812">Transmembrane</keyword>
<dbReference type="Pfam" id="PF03323">
    <property type="entry name" value="GerA"/>
    <property type="match status" value="1"/>
</dbReference>
<evidence type="ECO:0000256" key="2">
    <source>
        <dbReference type="ARBA" id="ARBA00023136"/>
    </source>
</evidence>
<organism evidence="4 5">
    <name type="scientific">Croceifilum oryzae</name>
    <dbReference type="NCBI Taxonomy" id="1553429"/>
    <lineage>
        <taxon>Bacteria</taxon>
        <taxon>Bacillati</taxon>
        <taxon>Bacillota</taxon>
        <taxon>Bacilli</taxon>
        <taxon>Bacillales</taxon>
        <taxon>Thermoactinomycetaceae</taxon>
        <taxon>Croceifilum</taxon>
    </lineage>
</organism>
<evidence type="ECO:0000256" key="1">
    <source>
        <dbReference type="ARBA" id="ARBA00005278"/>
    </source>
</evidence>
<dbReference type="AlphaFoldDB" id="A0AAJ1WUB4"/>
<sequence>MLFIDEIDPKTFVNQIVSTFQNPPDLVNHIFVISPNLHGHCVFIETLVDKHKIEHELLHFLSEESINNELQSSPDIIDILQTRIPLSSITETTDLNHCVQKLLDGWCLLVIECTKQALLLDISKTPHRNVSEPLMESTVHGPQEGFTESIEINLALLRKRVKNIHLRIEQFIIGTETETKVRILYLEHLAPTDVVDEFRKRIRSIQIDSILDSAYVEEWIQDRTISPFSTLLKTERPDVLASHLLEGRVGVLVDGTPDALMGPVTFFQFFSAPDDYYQRAHIATLLRWLRILSFILAILVPSLYIAVLTYHQELLPHSLLINLSAQREGVPFPTLLEAIIMMITFEVLREAGLRMPRIAGQAISIVGALVLGEAAVVAGLVAAAMVIVVSITAISNFVAPSYKFGITQRILQFSYMALAGFMGLFGVLCGVLFTVVHLASIKSFGVPYLSPLAPSKFRDWKDVFVRVPRPWMNTYPQVTRKKRRRRI</sequence>
<dbReference type="PANTHER" id="PTHR22550">
    <property type="entry name" value="SPORE GERMINATION PROTEIN"/>
    <property type="match status" value="1"/>
</dbReference>
<protein>
    <submittedName>
        <fullName evidence="4">Spore germination protein KA</fullName>
    </submittedName>
</protein>
<proteinExistence type="inferred from homology"/>
<keyword evidence="2 3" id="KW-0472">Membrane</keyword>
<dbReference type="InterPro" id="IPR004995">
    <property type="entry name" value="Spore_Ger"/>
</dbReference>
<comment type="caution">
    <text evidence="4">The sequence shown here is derived from an EMBL/GenBank/DDBJ whole genome shotgun (WGS) entry which is preliminary data.</text>
</comment>